<organism evidence="4 5">
    <name type="scientific">Lacicoccus qingdaonensis</name>
    <dbReference type="NCBI Taxonomy" id="576118"/>
    <lineage>
        <taxon>Bacteria</taxon>
        <taxon>Bacillati</taxon>
        <taxon>Bacillota</taxon>
        <taxon>Bacilli</taxon>
        <taxon>Bacillales</taxon>
        <taxon>Salinicoccaceae</taxon>
        <taxon>Lacicoccus</taxon>
    </lineage>
</organism>
<evidence type="ECO:0000256" key="1">
    <source>
        <dbReference type="ARBA" id="ARBA00022679"/>
    </source>
</evidence>
<dbReference type="RefSeq" id="WP_092984839.1">
    <property type="nucleotide sequence ID" value="NZ_FNFY01000004.1"/>
</dbReference>
<dbReference type="STRING" id="576118.SAMN05216216_10475"/>
<dbReference type="InterPro" id="IPR001307">
    <property type="entry name" value="Thiosulphate_STrfase_CS"/>
</dbReference>
<name>A0A1G9CIQ5_9BACL</name>
<dbReference type="PROSITE" id="PS00380">
    <property type="entry name" value="RHODANESE_1"/>
    <property type="match status" value="1"/>
</dbReference>
<accession>A0A1G9CIQ5</accession>
<dbReference type="GO" id="GO:0004792">
    <property type="term" value="F:thiosulfate-cyanide sulfurtransferase activity"/>
    <property type="evidence" value="ECO:0007669"/>
    <property type="project" value="InterPro"/>
</dbReference>
<dbReference type="InterPro" id="IPR036873">
    <property type="entry name" value="Rhodanese-like_dom_sf"/>
</dbReference>
<keyword evidence="2" id="KW-0677">Repeat</keyword>
<dbReference type="OrthoDB" id="9770030at2"/>
<keyword evidence="5" id="KW-1185">Reference proteome</keyword>
<keyword evidence="1 4" id="KW-0808">Transferase</keyword>
<proteinExistence type="predicted"/>
<dbReference type="Proteomes" id="UP000199008">
    <property type="component" value="Unassembled WGS sequence"/>
</dbReference>
<dbReference type="Gene3D" id="3.40.250.10">
    <property type="entry name" value="Rhodanese-like domain"/>
    <property type="match status" value="2"/>
</dbReference>
<dbReference type="SMART" id="SM00450">
    <property type="entry name" value="RHOD"/>
    <property type="match status" value="1"/>
</dbReference>
<protein>
    <submittedName>
        <fullName evidence="4">Thiosulfate/3-mercaptopyruvate sulfurtransferase</fullName>
    </submittedName>
</protein>
<evidence type="ECO:0000259" key="3">
    <source>
        <dbReference type="PROSITE" id="PS50206"/>
    </source>
</evidence>
<feature type="domain" description="Rhodanese" evidence="3">
    <location>
        <begin position="13"/>
        <end position="131"/>
    </location>
</feature>
<sequence length="283" mass="32389">MSIINKDDLQELEKEATVLLDCRNLMDKFEESKRLVQSDEISGAVHIPQMPFMFKFDGINEGRHPLPEQSVIDELYRTLSNDGKYELLLFADDNSFFHTRLYFLFMLYGHDVYLFNDDLDALRAQADDFHDADVDLPIKFDSAGSVFSRDIHYSMETLEEKMQQNVLLIDVRSEDRYLGITEPIDYKKGHIPGAVNIPNSLIYTDGLLDLSAMDHALDKLNEYDEVIVYCGSGMSATPMFTLLDHNGINVKVYTGSFSEWITDDSNNVETSPNTLEGVHFNER</sequence>
<dbReference type="PANTHER" id="PTHR11364:SF27">
    <property type="entry name" value="SULFURTRANSFERASE"/>
    <property type="match status" value="1"/>
</dbReference>
<dbReference type="AlphaFoldDB" id="A0A1G9CIQ5"/>
<dbReference type="EMBL" id="FNFY01000004">
    <property type="protein sequence ID" value="SDK51305.1"/>
    <property type="molecule type" value="Genomic_DNA"/>
</dbReference>
<dbReference type="Pfam" id="PF00581">
    <property type="entry name" value="Rhodanese"/>
    <property type="match status" value="1"/>
</dbReference>
<evidence type="ECO:0000313" key="4">
    <source>
        <dbReference type="EMBL" id="SDK51305.1"/>
    </source>
</evidence>
<evidence type="ECO:0000256" key="2">
    <source>
        <dbReference type="ARBA" id="ARBA00022737"/>
    </source>
</evidence>
<dbReference type="InterPro" id="IPR001763">
    <property type="entry name" value="Rhodanese-like_dom"/>
</dbReference>
<gene>
    <name evidence="4" type="ORF">SAMN05216216_10475</name>
</gene>
<dbReference type="InterPro" id="IPR045078">
    <property type="entry name" value="TST/MPST-like"/>
</dbReference>
<keyword evidence="4" id="KW-0670">Pyruvate</keyword>
<reference evidence="5" key="1">
    <citation type="submission" date="2016-10" db="EMBL/GenBank/DDBJ databases">
        <authorList>
            <person name="Varghese N."/>
            <person name="Submissions S."/>
        </authorList>
    </citation>
    <scope>NUCLEOTIDE SEQUENCE [LARGE SCALE GENOMIC DNA]</scope>
    <source>
        <strain evidence="5">CGMCC 1.8895</strain>
    </source>
</reference>
<evidence type="ECO:0000313" key="5">
    <source>
        <dbReference type="Proteomes" id="UP000199008"/>
    </source>
</evidence>
<dbReference type="PROSITE" id="PS50206">
    <property type="entry name" value="RHODANESE_3"/>
    <property type="match status" value="2"/>
</dbReference>
<feature type="domain" description="Rhodanese" evidence="3">
    <location>
        <begin position="162"/>
        <end position="269"/>
    </location>
</feature>
<dbReference type="SUPFAM" id="SSF52821">
    <property type="entry name" value="Rhodanese/Cell cycle control phosphatase"/>
    <property type="match status" value="2"/>
</dbReference>
<dbReference type="PANTHER" id="PTHR11364">
    <property type="entry name" value="THIOSULFATE SULFERTANSFERASE"/>
    <property type="match status" value="1"/>
</dbReference>